<evidence type="ECO:0000256" key="5">
    <source>
        <dbReference type="ARBA" id="ARBA00023136"/>
    </source>
</evidence>
<feature type="transmembrane region" description="Helical" evidence="6">
    <location>
        <begin position="365"/>
        <end position="386"/>
    </location>
</feature>
<feature type="transmembrane region" description="Helical" evidence="6">
    <location>
        <begin position="459"/>
        <end position="482"/>
    </location>
</feature>
<dbReference type="EMBL" id="RSCE01000003">
    <property type="protein sequence ID" value="RSH85034.1"/>
    <property type="molecule type" value="Genomic_DNA"/>
</dbReference>
<dbReference type="AlphaFoldDB" id="A0A427Y1K5"/>
<feature type="transmembrane region" description="Helical" evidence="6">
    <location>
        <begin position="428"/>
        <end position="447"/>
    </location>
</feature>
<feature type="transmembrane region" description="Helical" evidence="6">
    <location>
        <begin position="332"/>
        <end position="353"/>
    </location>
</feature>
<evidence type="ECO:0000256" key="1">
    <source>
        <dbReference type="ARBA" id="ARBA00004141"/>
    </source>
</evidence>
<keyword evidence="5 6" id="KW-0472">Membrane</keyword>
<evidence type="ECO:0000256" key="4">
    <source>
        <dbReference type="ARBA" id="ARBA00022989"/>
    </source>
</evidence>
<dbReference type="OrthoDB" id="440755at2759"/>
<comment type="caution">
    <text evidence="8">The sequence shown here is derived from an EMBL/GenBank/DDBJ whole genome shotgun (WGS) entry which is preliminary data.</text>
</comment>
<keyword evidence="4 6" id="KW-1133">Transmembrane helix</keyword>
<accession>A0A427Y1K5</accession>
<dbReference type="PANTHER" id="PTHR42718:SF9">
    <property type="entry name" value="MAJOR FACILITATOR SUPERFAMILY MULTIDRUG TRANSPORTER MFSC"/>
    <property type="match status" value="1"/>
</dbReference>
<comment type="subcellular location">
    <subcellularLocation>
        <location evidence="1">Membrane</location>
        <topology evidence="1">Multi-pass membrane protein</topology>
    </subcellularLocation>
</comment>
<feature type="transmembrane region" description="Helical" evidence="6">
    <location>
        <begin position="160"/>
        <end position="182"/>
    </location>
</feature>
<feature type="transmembrane region" description="Helical" evidence="6">
    <location>
        <begin position="194"/>
        <end position="217"/>
    </location>
</feature>
<organism evidence="8 9">
    <name type="scientific">Apiotrichum porosum</name>
    <dbReference type="NCBI Taxonomy" id="105984"/>
    <lineage>
        <taxon>Eukaryota</taxon>
        <taxon>Fungi</taxon>
        <taxon>Dikarya</taxon>
        <taxon>Basidiomycota</taxon>
        <taxon>Agaricomycotina</taxon>
        <taxon>Tremellomycetes</taxon>
        <taxon>Trichosporonales</taxon>
        <taxon>Trichosporonaceae</taxon>
        <taxon>Apiotrichum</taxon>
    </lineage>
</organism>
<dbReference type="Pfam" id="PF07690">
    <property type="entry name" value="MFS_1"/>
    <property type="match status" value="1"/>
</dbReference>
<evidence type="ECO:0000256" key="6">
    <source>
        <dbReference type="SAM" id="Phobius"/>
    </source>
</evidence>
<dbReference type="RefSeq" id="XP_028478482.1">
    <property type="nucleotide sequence ID" value="XM_028622030.1"/>
</dbReference>
<protein>
    <recommendedName>
        <fullName evidence="7">Major facilitator superfamily (MFS) profile domain-containing protein</fullName>
    </recommendedName>
</protein>
<feature type="transmembrane region" description="Helical" evidence="6">
    <location>
        <begin position="135"/>
        <end position="154"/>
    </location>
</feature>
<dbReference type="InterPro" id="IPR036259">
    <property type="entry name" value="MFS_trans_sf"/>
</dbReference>
<dbReference type="GO" id="GO:0016020">
    <property type="term" value="C:membrane"/>
    <property type="evidence" value="ECO:0007669"/>
    <property type="project" value="UniProtKB-SubCell"/>
</dbReference>
<evidence type="ECO:0000256" key="3">
    <source>
        <dbReference type="ARBA" id="ARBA00022692"/>
    </source>
</evidence>
<keyword evidence="3 6" id="KW-0812">Transmembrane</keyword>
<proteinExistence type="predicted"/>
<feature type="transmembrane region" description="Helical" evidence="6">
    <location>
        <begin position="223"/>
        <end position="243"/>
    </location>
</feature>
<feature type="transmembrane region" description="Helical" evidence="6">
    <location>
        <begin position="502"/>
        <end position="521"/>
    </location>
</feature>
<dbReference type="STRING" id="105984.A0A427Y1K5"/>
<name>A0A427Y1K5_9TREE</name>
<feature type="transmembrane region" description="Helical" evidence="6">
    <location>
        <begin position="68"/>
        <end position="92"/>
    </location>
</feature>
<feature type="transmembrane region" description="Helical" evidence="6">
    <location>
        <begin position="104"/>
        <end position="123"/>
    </location>
</feature>
<feature type="transmembrane region" description="Helical" evidence="6">
    <location>
        <begin position="264"/>
        <end position="282"/>
    </location>
</feature>
<feature type="transmembrane region" description="Helical" evidence="6">
    <location>
        <begin position="288"/>
        <end position="311"/>
    </location>
</feature>
<dbReference type="InterPro" id="IPR011701">
    <property type="entry name" value="MFS"/>
</dbReference>
<dbReference type="PANTHER" id="PTHR42718">
    <property type="entry name" value="MAJOR FACILITATOR SUPERFAMILY MULTIDRUG TRANSPORTER MFSC"/>
    <property type="match status" value="1"/>
</dbReference>
<dbReference type="PROSITE" id="PS50850">
    <property type="entry name" value="MFS"/>
    <property type="match status" value="1"/>
</dbReference>
<dbReference type="Gene3D" id="1.20.1250.20">
    <property type="entry name" value="MFS general substrate transporter like domains"/>
    <property type="match status" value="2"/>
</dbReference>
<reference evidence="8 9" key="1">
    <citation type="submission" date="2018-11" db="EMBL/GenBank/DDBJ databases">
        <title>Genome sequence of Apiotrichum porosum DSM 27194.</title>
        <authorList>
            <person name="Aliyu H."/>
            <person name="Gorte O."/>
            <person name="Ochsenreither K."/>
        </authorList>
    </citation>
    <scope>NUCLEOTIDE SEQUENCE [LARGE SCALE GENOMIC DNA]</scope>
    <source>
        <strain evidence="8 9">DSM 27194</strain>
    </source>
</reference>
<feature type="domain" description="Major facilitator superfamily (MFS) profile" evidence="7">
    <location>
        <begin position="69"/>
        <end position="526"/>
    </location>
</feature>
<evidence type="ECO:0000256" key="2">
    <source>
        <dbReference type="ARBA" id="ARBA00022448"/>
    </source>
</evidence>
<dbReference type="GeneID" id="39591165"/>
<dbReference type="SUPFAM" id="SSF103473">
    <property type="entry name" value="MFS general substrate transporter"/>
    <property type="match status" value="2"/>
</dbReference>
<gene>
    <name evidence="8" type="ORF">EHS24_006622</name>
</gene>
<evidence type="ECO:0000313" key="8">
    <source>
        <dbReference type="EMBL" id="RSH85034.1"/>
    </source>
</evidence>
<feature type="transmembrane region" description="Helical" evidence="6">
    <location>
        <begin position="398"/>
        <end position="416"/>
    </location>
</feature>
<dbReference type="Proteomes" id="UP000279236">
    <property type="component" value="Unassembled WGS sequence"/>
</dbReference>
<keyword evidence="2" id="KW-0813">Transport</keyword>
<dbReference type="GO" id="GO:0022857">
    <property type="term" value="F:transmembrane transporter activity"/>
    <property type="evidence" value="ECO:0007669"/>
    <property type="project" value="InterPro"/>
</dbReference>
<evidence type="ECO:0000259" key="7">
    <source>
        <dbReference type="PROSITE" id="PS50850"/>
    </source>
</evidence>
<keyword evidence="9" id="KW-1185">Reference proteome</keyword>
<sequence>MVLSRLDHPHDPNVFNLEHVVQDSTLKSEDGLDLHEKSTADASEVPSSTEMEISGDELSHLASGRKTVLLMCFSLSMFVDGAGVAACFLLAAPIAEDLGIDTAHSAWILTAYSLAFAGTLLLAGRLTDLYSPKMLFAAGFMGLGILNLVISFMQDQYAFFVLRAMSALLAVLTVPSSVNMIVQMYPNPHEQTNKLAVFALAGALSTTIGPILAGAFVPASWRWFFRFICIVAVPISVLSFFLLPDTKSVASETKSTEKWRRMDFVGVFLILAILILFILAFTQAELDGWGSAMFIAPLVISLVLLPVFIVWELKRPEGCALLPHDIWSFPNIFPLILHTTAVYGWFSCFQLRMSTYFQEVLGDSALMTGVKFLPLGITGIVMGSLIQYMPWLITRPRFVMPVASALACAGSLILAFSNGGKGVDYWKYIFTAEIVGTLGAMVCFVGMNTGLIQAFPLEFAGVGGSFANVVFQIGGVVALAIQTGLLSTGDGTIQDWKGTQNSYFFTSAYIMFTGTVFCLWYRQDKMPVHAAPSAA</sequence>
<dbReference type="InterPro" id="IPR020846">
    <property type="entry name" value="MFS_dom"/>
</dbReference>
<evidence type="ECO:0000313" key="9">
    <source>
        <dbReference type="Proteomes" id="UP000279236"/>
    </source>
</evidence>